<dbReference type="SUPFAM" id="SSF50998">
    <property type="entry name" value="Quinoprotein alcohol dehydrogenase-like"/>
    <property type="match status" value="1"/>
</dbReference>
<dbReference type="RefSeq" id="WP_184391972.1">
    <property type="nucleotide sequence ID" value="NZ_BAAAJD010000042.1"/>
</dbReference>
<evidence type="ECO:0000313" key="1">
    <source>
        <dbReference type="EMBL" id="MBB5432399.1"/>
    </source>
</evidence>
<comment type="caution">
    <text evidence="1">The sequence shown here is derived from an EMBL/GenBank/DDBJ whole genome shotgun (WGS) entry which is preliminary data.</text>
</comment>
<proteinExistence type="predicted"/>
<dbReference type="EMBL" id="JACHDB010000001">
    <property type="protein sequence ID" value="MBB5432399.1"/>
    <property type="molecule type" value="Genomic_DNA"/>
</dbReference>
<sequence>MISAELVRTLHGVPHGAVRGRQGVQWGFAVASAPAALDVHDLDTGERLRSFPRPVPLGPGDRPQEAIAPDLSYAVLIDAEAVHAVEPGGRVRWSVPVGRSHGDIAGCAAAHATADGAVVWAQIGEAGDAPADERGERPDRTVAISAADGRLLAEAAYHGNQSPVLLPHPDGVHMLFDQEEWCGALRIGPDRAAEVTDLSGSIMLHIAAPSPDGSLLMSVEAGWTLERRSLPDLRQLALMDDDALGGGALAAPPGFLDADRVLATVDELDRAAAGGAEAPVQHLLLNAGDLSRIGSIAYPAGTPGGPAMWTRPLGDGTWLTSAEDGDLPVRRWRLAPR</sequence>
<dbReference type="InterPro" id="IPR015943">
    <property type="entry name" value="WD40/YVTN_repeat-like_dom_sf"/>
</dbReference>
<keyword evidence="2" id="KW-1185">Reference proteome</keyword>
<dbReference type="InterPro" id="IPR011047">
    <property type="entry name" value="Quinoprotein_ADH-like_sf"/>
</dbReference>
<name>A0A7W8VDZ7_9ACTN</name>
<accession>A0A7W8VDZ7</accession>
<dbReference type="Gene3D" id="2.130.10.10">
    <property type="entry name" value="YVTN repeat-like/Quinoprotein amine dehydrogenase"/>
    <property type="match status" value="1"/>
</dbReference>
<dbReference type="Proteomes" id="UP000572635">
    <property type="component" value="Unassembled WGS sequence"/>
</dbReference>
<evidence type="ECO:0000313" key="2">
    <source>
        <dbReference type="Proteomes" id="UP000572635"/>
    </source>
</evidence>
<protein>
    <submittedName>
        <fullName evidence="1">Uncharacterized protein</fullName>
    </submittedName>
</protein>
<organism evidence="1 2">
    <name type="scientific">Nocardiopsis composta</name>
    <dbReference type="NCBI Taxonomy" id="157465"/>
    <lineage>
        <taxon>Bacteria</taxon>
        <taxon>Bacillati</taxon>
        <taxon>Actinomycetota</taxon>
        <taxon>Actinomycetes</taxon>
        <taxon>Streptosporangiales</taxon>
        <taxon>Nocardiopsidaceae</taxon>
        <taxon>Nocardiopsis</taxon>
    </lineage>
</organism>
<gene>
    <name evidence="1" type="ORF">HDA36_002483</name>
</gene>
<dbReference type="AlphaFoldDB" id="A0A7W8VDZ7"/>
<reference evidence="1 2" key="1">
    <citation type="submission" date="2020-08" db="EMBL/GenBank/DDBJ databases">
        <title>Sequencing the genomes of 1000 actinobacteria strains.</title>
        <authorList>
            <person name="Klenk H.-P."/>
        </authorList>
    </citation>
    <scope>NUCLEOTIDE SEQUENCE [LARGE SCALE GENOMIC DNA]</scope>
    <source>
        <strain evidence="1 2">DSM 44551</strain>
    </source>
</reference>